<evidence type="ECO:0000256" key="3">
    <source>
        <dbReference type="PROSITE-ProRule" id="PRU00339"/>
    </source>
</evidence>
<dbReference type="InterPro" id="IPR051685">
    <property type="entry name" value="Ycf3/AcsC/BcsC/TPR_MFPF"/>
</dbReference>
<sequence length="405" mass="45423">MRIFLKNKKRFLTVMHKSGRWPIIYQISLMVFIIILLSGIASGVIQSDSEVSLTEGVVAYNSGDLEYSLQIFELIVQKDPLWPNGWLWKGEVLSDLGRQDEADIAFKTGRCLQNPGSCQVPLEENTVKNAGFNGHHAGNTYSSPSVEDPVPEFISGHGDPISHDVSLSPSNSISPDNNQNPAESYEKQGDYSFDRSEWDKALQFYKMAEKLDPDNPDYSDKEGEAHAKKGDLISALSAWNRTLEHESNQTLRDELFQKRSEAFSNLNQSLEAAKELENMSPASRNPQNLIRKGDLYSMVGDLPSAEKAYLDSLSLLPGDVDTSLSLAKLRIQQGRYPDAKDILNSIPEISLTPPQSRFLNQLKKQVPHDSTETSDNLSVLFSRPEFYILTLIGFGVVFYLRKKIF</sequence>
<dbReference type="Proteomes" id="UP000245934">
    <property type="component" value="Unassembled WGS sequence"/>
</dbReference>
<dbReference type="Gene3D" id="1.25.40.10">
    <property type="entry name" value="Tetratricopeptide repeat domain"/>
    <property type="match status" value="3"/>
</dbReference>
<evidence type="ECO:0000313" key="6">
    <source>
        <dbReference type="EMBL" id="PWR73592.1"/>
    </source>
</evidence>
<keyword evidence="5" id="KW-1133">Transmembrane helix</keyword>
<evidence type="ECO:0000256" key="4">
    <source>
        <dbReference type="SAM" id="MobiDB-lite"/>
    </source>
</evidence>
<organism evidence="6 7">
    <name type="scientific">Methanospirillum stamsii</name>
    <dbReference type="NCBI Taxonomy" id="1277351"/>
    <lineage>
        <taxon>Archaea</taxon>
        <taxon>Methanobacteriati</taxon>
        <taxon>Methanobacteriota</taxon>
        <taxon>Stenosarchaea group</taxon>
        <taxon>Methanomicrobia</taxon>
        <taxon>Methanomicrobiales</taxon>
        <taxon>Methanospirillaceae</taxon>
        <taxon>Methanospirillum</taxon>
    </lineage>
</organism>
<reference evidence="6 7" key="1">
    <citation type="submission" date="2018-05" db="EMBL/GenBank/DDBJ databases">
        <title>Draft genome of Methanospirillum stamsii Pt1.</title>
        <authorList>
            <person name="Dueholm M.S."/>
            <person name="Nielsen P.H."/>
            <person name="Bakmann L.F."/>
            <person name="Otzen D.E."/>
        </authorList>
    </citation>
    <scope>NUCLEOTIDE SEQUENCE [LARGE SCALE GENOMIC DNA]</scope>
    <source>
        <strain evidence="6 7">Pt1</strain>
    </source>
</reference>
<evidence type="ECO:0000256" key="5">
    <source>
        <dbReference type="SAM" id="Phobius"/>
    </source>
</evidence>
<dbReference type="SUPFAM" id="SSF48452">
    <property type="entry name" value="TPR-like"/>
    <property type="match status" value="2"/>
</dbReference>
<protein>
    <submittedName>
        <fullName evidence="6">Uncharacterized protein</fullName>
    </submittedName>
</protein>
<keyword evidence="1" id="KW-0677">Repeat</keyword>
<feature type="repeat" description="TPR" evidence="3">
    <location>
        <begin position="182"/>
        <end position="215"/>
    </location>
</feature>
<name>A0A2V2N0A8_9EURY</name>
<keyword evidence="7" id="KW-1185">Reference proteome</keyword>
<dbReference type="EMBL" id="QGMZ01000018">
    <property type="protein sequence ID" value="PWR73592.1"/>
    <property type="molecule type" value="Genomic_DNA"/>
</dbReference>
<evidence type="ECO:0000256" key="1">
    <source>
        <dbReference type="ARBA" id="ARBA00022737"/>
    </source>
</evidence>
<dbReference type="AlphaFoldDB" id="A0A2V2N0A8"/>
<dbReference type="PANTHER" id="PTHR44943">
    <property type="entry name" value="CELLULOSE SYNTHASE OPERON PROTEIN C"/>
    <property type="match status" value="1"/>
</dbReference>
<dbReference type="GeneID" id="97608682"/>
<feature type="transmembrane region" description="Helical" evidence="5">
    <location>
        <begin position="21"/>
        <end position="45"/>
    </location>
</feature>
<feature type="region of interest" description="Disordered" evidence="4">
    <location>
        <begin position="129"/>
        <end position="191"/>
    </location>
</feature>
<dbReference type="OrthoDB" id="118056at2157"/>
<comment type="caution">
    <text evidence="6">The sequence shown here is derived from an EMBL/GenBank/DDBJ whole genome shotgun (WGS) entry which is preliminary data.</text>
</comment>
<dbReference type="RefSeq" id="WP_109941003.1">
    <property type="nucleotide sequence ID" value="NZ_CP176366.1"/>
</dbReference>
<evidence type="ECO:0000256" key="2">
    <source>
        <dbReference type="ARBA" id="ARBA00022803"/>
    </source>
</evidence>
<feature type="compositionally biased region" description="Polar residues" evidence="4">
    <location>
        <begin position="165"/>
        <end position="182"/>
    </location>
</feature>
<evidence type="ECO:0000313" key="7">
    <source>
        <dbReference type="Proteomes" id="UP000245934"/>
    </source>
</evidence>
<gene>
    <name evidence="6" type="ORF">DLD82_10200</name>
</gene>
<accession>A0A2V2N0A8</accession>
<dbReference type="Pfam" id="PF14559">
    <property type="entry name" value="TPR_19"/>
    <property type="match status" value="1"/>
</dbReference>
<feature type="transmembrane region" description="Helical" evidence="5">
    <location>
        <begin position="384"/>
        <end position="400"/>
    </location>
</feature>
<dbReference type="SMART" id="SM00028">
    <property type="entry name" value="TPR"/>
    <property type="match status" value="3"/>
</dbReference>
<dbReference type="PANTHER" id="PTHR44943:SF8">
    <property type="entry name" value="TPR REPEAT-CONTAINING PROTEIN MJ0263"/>
    <property type="match status" value="1"/>
</dbReference>
<dbReference type="InterPro" id="IPR019734">
    <property type="entry name" value="TPR_rpt"/>
</dbReference>
<keyword evidence="2 3" id="KW-0802">TPR repeat</keyword>
<dbReference type="PROSITE" id="PS50005">
    <property type="entry name" value="TPR"/>
    <property type="match status" value="1"/>
</dbReference>
<dbReference type="InterPro" id="IPR011990">
    <property type="entry name" value="TPR-like_helical_dom_sf"/>
</dbReference>
<keyword evidence="5" id="KW-0472">Membrane</keyword>
<proteinExistence type="predicted"/>
<keyword evidence="5" id="KW-0812">Transmembrane</keyword>